<gene>
    <name evidence="12" type="ORF">PoB_000821900</name>
</gene>
<reference evidence="12 13" key="1">
    <citation type="journal article" date="2021" name="Elife">
        <title>Chloroplast acquisition without the gene transfer in kleptoplastic sea slugs, Plakobranchus ocellatus.</title>
        <authorList>
            <person name="Maeda T."/>
            <person name="Takahashi S."/>
            <person name="Yoshida T."/>
            <person name="Shimamura S."/>
            <person name="Takaki Y."/>
            <person name="Nagai Y."/>
            <person name="Toyoda A."/>
            <person name="Suzuki Y."/>
            <person name="Arimoto A."/>
            <person name="Ishii H."/>
            <person name="Satoh N."/>
            <person name="Nishiyama T."/>
            <person name="Hasebe M."/>
            <person name="Maruyama T."/>
            <person name="Minagawa J."/>
            <person name="Obokata J."/>
            <person name="Shigenobu S."/>
        </authorList>
    </citation>
    <scope>NUCLEOTIDE SEQUENCE [LARGE SCALE GENOMIC DNA]</scope>
</reference>
<dbReference type="GO" id="GO:0052925">
    <property type="term" value="F:dol-P-Man:Man(5)GlcNAc(2)-PP-Dol alpha-1,3-mannosyltransferase activity"/>
    <property type="evidence" value="ECO:0007669"/>
    <property type="project" value="UniProtKB-EC"/>
</dbReference>
<comment type="pathway">
    <text evidence="2">Protein modification; protein glycosylation.</text>
</comment>
<keyword evidence="9 11" id="KW-0472">Membrane</keyword>
<organism evidence="12 13">
    <name type="scientific">Plakobranchus ocellatus</name>
    <dbReference type="NCBI Taxonomy" id="259542"/>
    <lineage>
        <taxon>Eukaryota</taxon>
        <taxon>Metazoa</taxon>
        <taxon>Spiralia</taxon>
        <taxon>Lophotrochozoa</taxon>
        <taxon>Mollusca</taxon>
        <taxon>Gastropoda</taxon>
        <taxon>Heterobranchia</taxon>
        <taxon>Euthyneura</taxon>
        <taxon>Panpulmonata</taxon>
        <taxon>Sacoglossa</taxon>
        <taxon>Placobranchoidea</taxon>
        <taxon>Plakobranchidae</taxon>
        <taxon>Plakobranchus</taxon>
    </lineage>
</organism>
<dbReference type="PANTHER" id="PTHR12646">
    <property type="entry name" value="NOT56 - RELATED"/>
    <property type="match status" value="1"/>
</dbReference>
<evidence type="ECO:0000256" key="6">
    <source>
        <dbReference type="ARBA" id="ARBA00022692"/>
    </source>
</evidence>
<dbReference type="EMBL" id="BLXT01000945">
    <property type="protein sequence ID" value="GFN81713.1"/>
    <property type="molecule type" value="Genomic_DNA"/>
</dbReference>
<proteinExistence type="predicted"/>
<evidence type="ECO:0000256" key="11">
    <source>
        <dbReference type="SAM" id="Phobius"/>
    </source>
</evidence>
<dbReference type="Pfam" id="PF05208">
    <property type="entry name" value="ALG3"/>
    <property type="match status" value="1"/>
</dbReference>
<dbReference type="AlphaFoldDB" id="A0AAV3YI72"/>
<sequence length="159" mass="18490">MTLPQKDSRVNLAAARKTLESTWRPPKPLFSLPGGRQKYLRLCLAAAKSRIRLAAAKNTARPPFSLANPVGYVVSSFDQERQFFYVWTVNWRLIAEEIFLNLVFQVSLLVAHILILILFFWCRWRQMFVNAKLQWSKSGLKQKLGPHHILHFVLPYVKL</sequence>
<dbReference type="GO" id="GO:0005789">
    <property type="term" value="C:endoplasmic reticulum membrane"/>
    <property type="evidence" value="ECO:0007669"/>
    <property type="project" value="UniProtKB-SubCell"/>
</dbReference>
<protein>
    <recommendedName>
        <fullName evidence="3">dolichyl-P-Man:Man5GlcNAc2-PP-dolichol alpha-1,3-mannosyltransferase</fullName>
        <ecNumber evidence="3">2.4.1.258</ecNumber>
    </recommendedName>
</protein>
<evidence type="ECO:0000313" key="12">
    <source>
        <dbReference type="EMBL" id="GFN81713.1"/>
    </source>
</evidence>
<evidence type="ECO:0000256" key="7">
    <source>
        <dbReference type="ARBA" id="ARBA00022824"/>
    </source>
</evidence>
<evidence type="ECO:0000256" key="9">
    <source>
        <dbReference type="ARBA" id="ARBA00023136"/>
    </source>
</evidence>
<evidence type="ECO:0000256" key="3">
    <source>
        <dbReference type="ARBA" id="ARBA00011964"/>
    </source>
</evidence>
<keyword evidence="13" id="KW-1185">Reference proteome</keyword>
<dbReference type="Proteomes" id="UP000735302">
    <property type="component" value="Unassembled WGS sequence"/>
</dbReference>
<feature type="transmembrane region" description="Helical" evidence="11">
    <location>
        <begin position="98"/>
        <end position="122"/>
    </location>
</feature>
<dbReference type="InterPro" id="IPR007873">
    <property type="entry name" value="Glycosyltransferase_ALG3"/>
</dbReference>
<accession>A0AAV3YI72</accession>
<evidence type="ECO:0000256" key="5">
    <source>
        <dbReference type="ARBA" id="ARBA00022679"/>
    </source>
</evidence>
<evidence type="ECO:0000256" key="8">
    <source>
        <dbReference type="ARBA" id="ARBA00022989"/>
    </source>
</evidence>
<evidence type="ECO:0000313" key="13">
    <source>
        <dbReference type="Proteomes" id="UP000735302"/>
    </source>
</evidence>
<evidence type="ECO:0000256" key="10">
    <source>
        <dbReference type="ARBA" id="ARBA00049506"/>
    </source>
</evidence>
<dbReference type="PANTHER" id="PTHR12646:SF0">
    <property type="entry name" value="DOL-P-MAN:MAN(5)GLCNAC(2)-PP-DOL ALPHA-1,3-MANNOSYLTRANSFERASE"/>
    <property type="match status" value="1"/>
</dbReference>
<keyword evidence="8 11" id="KW-1133">Transmembrane helix</keyword>
<comment type="subcellular location">
    <subcellularLocation>
        <location evidence="1">Endoplasmic reticulum membrane</location>
        <topology evidence="1">Multi-pass membrane protein</topology>
    </subcellularLocation>
</comment>
<evidence type="ECO:0000256" key="2">
    <source>
        <dbReference type="ARBA" id="ARBA00004922"/>
    </source>
</evidence>
<evidence type="ECO:0000256" key="4">
    <source>
        <dbReference type="ARBA" id="ARBA00022676"/>
    </source>
</evidence>
<keyword evidence="5" id="KW-0808">Transferase</keyword>
<keyword evidence="4" id="KW-0328">Glycosyltransferase</keyword>
<keyword evidence="7" id="KW-0256">Endoplasmic reticulum</keyword>
<comment type="caution">
    <text evidence="12">The sequence shown here is derived from an EMBL/GenBank/DDBJ whole genome shotgun (WGS) entry which is preliminary data.</text>
</comment>
<evidence type="ECO:0000256" key="1">
    <source>
        <dbReference type="ARBA" id="ARBA00004477"/>
    </source>
</evidence>
<dbReference type="EC" id="2.4.1.258" evidence="3"/>
<name>A0AAV3YI72_9GAST</name>
<comment type="catalytic activity">
    <reaction evidence="10">
        <text>an alpha-D-Man-(1-&gt;2)-alpha-D-Man-(1-&gt;2)-alpha-D-Man-(1-&gt;3)-[alpha-D-Man-(1-&gt;6)]-beta-D-Man-(1-&gt;4)-beta-D-GlcNAc-(1-&gt;4)-alpha-D-GlcNAc-diphospho-di-trans,poly-cis-dolichol + a di-trans,poly-cis-dolichyl beta-D-mannosyl phosphate = an alpha-D-Man-(1-&gt;2)-alpha-D-Man-(1-&gt;2)-alpha-D-Man-(1-&gt;3)-[alpha-D-Man-(1-&gt;3)-alpha-D-Man-(1-&gt;6)]-beta-D-Man-(1-&gt;4)-beta-D-GlcNAc-(1-&gt;4)-alpha-D-GlcNAc-diphospho-di-trans,poly-cis-dolichol + a di-trans,poly-cis-dolichyl phosphate + H(+)</text>
        <dbReference type="Rhea" id="RHEA:29527"/>
        <dbReference type="Rhea" id="RHEA-COMP:19498"/>
        <dbReference type="Rhea" id="RHEA-COMP:19501"/>
        <dbReference type="Rhea" id="RHEA-COMP:19516"/>
        <dbReference type="Rhea" id="RHEA-COMP:19517"/>
        <dbReference type="ChEBI" id="CHEBI:15378"/>
        <dbReference type="ChEBI" id="CHEBI:57683"/>
        <dbReference type="ChEBI" id="CHEBI:58211"/>
        <dbReference type="ChEBI" id="CHEBI:132515"/>
        <dbReference type="ChEBI" id="CHEBI:132516"/>
        <dbReference type="EC" id="2.4.1.258"/>
    </reaction>
    <physiologicalReaction direction="left-to-right" evidence="10">
        <dbReference type="Rhea" id="RHEA:29528"/>
    </physiologicalReaction>
</comment>
<keyword evidence="6 11" id="KW-0812">Transmembrane</keyword>